<dbReference type="Gene3D" id="1.10.8.870">
    <property type="entry name" value="Alpha-glycerophosphate oxidase, cap domain"/>
    <property type="match status" value="1"/>
</dbReference>
<dbReference type="InterPro" id="IPR031656">
    <property type="entry name" value="DAO_C"/>
</dbReference>
<dbReference type="PANTHER" id="PTHR11985">
    <property type="entry name" value="GLYCEROL-3-PHOSPHATE DEHYDROGENASE"/>
    <property type="match status" value="1"/>
</dbReference>
<dbReference type="RefSeq" id="WP_258843610.1">
    <property type="nucleotide sequence ID" value="NZ_JANUGX010000001.1"/>
</dbReference>
<organism evidence="9 10">
    <name type="scientific">Massilia norwichensis</name>
    <dbReference type="NCBI Taxonomy" id="1442366"/>
    <lineage>
        <taxon>Bacteria</taxon>
        <taxon>Pseudomonadati</taxon>
        <taxon>Pseudomonadota</taxon>
        <taxon>Betaproteobacteria</taxon>
        <taxon>Burkholderiales</taxon>
        <taxon>Oxalobacteraceae</taxon>
        <taxon>Telluria group</taxon>
        <taxon>Massilia</taxon>
    </lineage>
</organism>
<dbReference type="InterPro" id="IPR038299">
    <property type="entry name" value="DAO_C_sf"/>
</dbReference>
<reference evidence="9 10" key="1">
    <citation type="submission" date="2022-08" db="EMBL/GenBank/DDBJ databases">
        <title>Reclassification of Massilia species as members of the genera Telluria, Duganella, Pseudoduganella, Mokoshia gen. nov. and Zemynaea gen. nov. using orthogonal and non-orthogonal genome-based approaches.</title>
        <authorList>
            <person name="Bowman J.P."/>
        </authorList>
    </citation>
    <scope>NUCLEOTIDE SEQUENCE [LARGE SCALE GENOMIC DNA]</scope>
    <source>
        <strain evidence="9 10">LMG 28164</strain>
    </source>
</reference>
<evidence type="ECO:0000256" key="6">
    <source>
        <dbReference type="RuleBase" id="RU361217"/>
    </source>
</evidence>
<evidence type="ECO:0000256" key="2">
    <source>
        <dbReference type="ARBA" id="ARBA00007330"/>
    </source>
</evidence>
<accession>A0ABT2A0T6</accession>
<dbReference type="InterPro" id="IPR006076">
    <property type="entry name" value="FAD-dep_OxRdtase"/>
</dbReference>
<comment type="catalytic activity">
    <reaction evidence="6">
        <text>a quinone + sn-glycerol 3-phosphate = dihydroxyacetone phosphate + a quinol</text>
        <dbReference type="Rhea" id="RHEA:18977"/>
        <dbReference type="ChEBI" id="CHEBI:24646"/>
        <dbReference type="ChEBI" id="CHEBI:57597"/>
        <dbReference type="ChEBI" id="CHEBI:57642"/>
        <dbReference type="ChEBI" id="CHEBI:132124"/>
        <dbReference type="EC" id="1.1.5.3"/>
    </reaction>
</comment>
<dbReference type="GO" id="GO:0004368">
    <property type="term" value="F:glycerol-3-phosphate dehydrogenase (quinone) activity"/>
    <property type="evidence" value="ECO:0007669"/>
    <property type="project" value="UniProtKB-EC"/>
</dbReference>
<sequence length="536" mass="58687">MSEHSRGAAGRRIDYDVLVVGGGINGAGIARDASGRGLRVVLCEKDDLAQHTSSASSKLIHGGLRYLEQYHFGLVRKALAEREVLLKSGPHIMRPLRFVMPHASSAGMRPAWMIRAGLFLYDHLARRDFLPGSEALSLRDHPAGSPLQPQFSRAFAYSDAWVDDARLVVLAAIDARERGARILTRTRCTQLVREPQRWVATLQGVDESLRVHARCLVNAAGPWAADFLGLAGGTGKPARTLRLVKGSHIVVPRLFAHDSAYILQQPDGRIVFAIPYEGAYTLVGTTDVDYRGDLDRVAIDDAELDYLCGAVNRAFAQRIGVEDVVWSYAGVRPLIEDAAGSASGASRDYRLETDREGAPLLSVFGGKVTTFRKLAEQAVDWIAPALGRRVPGWTDQACLPGGDLFGRQPSARGVRQFEAWTRTRQQQYAALPPALVARYARAYGTRLGTMLGPCRSRADLGAEIVPGLFEVEADWLVKQEWAQTADDILWRRTKLGLHLPSPARPDATRRLDAWLAAWAARRGASAPAAVLRALEK</sequence>
<keyword evidence="10" id="KW-1185">Reference proteome</keyword>
<evidence type="ECO:0000259" key="8">
    <source>
        <dbReference type="Pfam" id="PF16901"/>
    </source>
</evidence>
<dbReference type="Gene3D" id="6.10.250.1890">
    <property type="match status" value="1"/>
</dbReference>
<comment type="caution">
    <text evidence="9">The sequence shown here is derived from an EMBL/GenBank/DDBJ whole genome shotgun (WGS) entry which is preliminary data.</text>
</comment>
<evidence type="ECO:0000259" key="7">
    <source>
        <dbReference type="Pfam" id="PF01266"/>
    </source>
</evidence>
<keyword evidence="5 6" id="KW-0560">Oxidoreductase</keyword>
<feature type="domain" description="FAD dependent oxidoreductase" evidence="7">
    <location>
        <begin position="16"/>
        <end position="370"/>
    </location>
</feature>
<dbReference type="EC" id="1.1.5.3" evidence="6"/>
<dbReference type="Gene3D" id="3.50.50.60">
    <property type="entry name" value="FAD/NAD(P)-binding domain"/>
    <property type="match status" value="1"/>
</dbReference>
<evidence type="ECO:0000313" key="9">
    <source>
        <dbReference type="EMBL" id="MCS0587779.1"/>
    </source>
</evidence>
<dbReference type="Gene3D" id="3.30.9.10">
    <property type="entry name" value="D-Amino Acid Oxidase, subunit A, domain 2"/>
    <property type="match status" value="1"/>
</dbReference>
<proteinExistence type="inferred from homology"/>
<evidence type="ECO:0000256" key="3">
    <source>
        <dbReference type="ARBA" id="ARBA00022630"/>
    </source>
</evidence>
<dbReference type="Pfam" id="PF01266">
    <property type="entry name" value="DAO"/>
    <property type="match status" value="1"/>
</dbReference>
<dbReference type="EMBL" id="JANUGX010000001">
    <property type="protein sequence ID" value="MCS0587779.1"/>
    <property type="molecule type" value="Genomic_DNA"/>
</dbReference>
<dbReference type="Pfam" id="PF16901">
    <property type="entry name" value="DAO_C"/>
    <property type="match status" value="1"/>
</dbReference>
<dbReference type="PANTHER" id="PTHR11985:SF15">
    <property type="entry name" value="GLYCEROL-3-PHOSPHATE DEHYDROGENASE, MITOCHONDRIAL"/>
    <property type="match status" value="1"/>
</dbReference>
<name>A0ABT2A0T6_9BURK</name>
<feature type="domain" description="Alpha-glycerophosphate oxidase C-terminal" evidence="8">
    <location>
        <begin position="394"/>
        <end position="497"/>
    </location>
</feature>
<comment type="similarity">
    <text evidence="2 6">Belongs to the FAD-dependent glycerol-3-phosphate dehydrogenase family.</text>
</comment>
<keyword evidence="3 6" id="KW-0285">Flavoprotein</keyword>
<evidence type="ECO:0000256" key="1">
    <source>
        <dbReference type="ARBA" id="ARBA00001974"/>
    </source>
</evidence>
<keyword evidence="4" id="KW-0274">FAD</keyword>
<comment type="cofactor">
    <cofactor evidence="1 6">
        <name>FAD</name>
        <dbReference type="ChEBI" id="CHEBI:57692"/>
    </cofactor>
</comment>
<gene>
    <name evidence="9" type="primary">glpD</name>
    <name evidence="9" type="ORF">NX782_01005</name>
</gene>
<dbReference type="InterPro" id="IPR000447">
    <property type="entry name" value="G3P_DH_FAD-dep"/>
</dbReference>
<protein>
    <recommendedName>
        <fullName evidence="6">Glycerol-3-phosphate dehydrogenase</fullName>
        <ecNumber evidence="6">1.1.5.3</ecNumber>
    </recommendedName>
</protein>
<dbReference type="PRINTS" id="PR01001">
    <property type="entry name" value="FADG3PDH"/>
</dbReference>
<dbReference type="Proteomes" id="UP001205560">
    <property type="component" value="Unassembled WGS sequence"/>
</dbReference>
<evidence type="ECO:0000313" key="10">
    <source>
        <dbReference type="Proteomes" id="UP001205560"/>
    </source>
</evidence>
<dbReference type="SUPFAM" id="SSF51905">
    <property type="entry name" value="FAD/NAD(P)-binding domain"/>
    <property type="match status" value="1"/>
</dbReference>
<evidence type="ECO:0000256" key="4">
    <source>
        <dbReference type="ARBA" id="ARBA00022827"/>
    </source>
</evidence>
<dbReference type="NCBIfam" id="NF008899">
    <property type="entry name" value="PRK12266.1"/>
    <property type="match status" value="1"/>
</dbReference>
<dbReference type="InterPro" id="IPR036188">
    <property type="entry name" value="FAD/NAD-bd_sf"/>
</dbReference>
<dbReference type="PROSITE" id="PS00977">
    <property type="entry name" value="FAD_G3PDH_1"/>
    <property type="match status" value="1"/>
</dbReference>
<dbReference type="NCBIfam" id="NF009906">
    <property type="entry name" value="PRK13369.1"/>
    <property type="match status" value="1"/>
</dbReference>
<evidence type="ECO:0000256" key="5">
    <source>
        <dbReference type="ARBA" id="ARBA00023002"/>
    </source>
</evidence>